<sequence length="409" mass="43266">MALPTSRPSASGRPIEPGRAGDAATSARRSAASPSASGETGTVVRLPRPEQASSITHHLELVDQQLSEVLADLHHLWSTKLAPAGESADVLGEDDLPALLDTLVHSGGKRIRPVMAHLGWVSASGQARGIGHADVVRVSAALDLLHAFALVHDDVMDESTSRRGVATAHLHAAELHRRTGGQGRAERFGDNIAILLGDLAHAEADALVAGLPEELRRIWRLLVIELVYGQRRDLTGSAAGRRDLTHARQVARLKSGAYTVERPLQLGAAAARAPEVVSAALATYGQEVGEAFALRDDLLGVWGDPSRTGKPAGDDLISAKPTVILALAHERTTGAARAMLSKVGTPDLTVDDITQLQESLQECGVVAEVEDRINRHVAEALAALDSSALDPDGVRELTVMAHKIAWRDA</sequence>
<dbReference type="InterPro" id="IPR000092">
    <property type="entry name" value="Polyprenyl_synt"/>
</dbReference>
<dbReference type="EMBL" id="BAAAYX010000010">
    <property type="protein sequence ID" value="GAA3707000.1"/>
    <property type="molecule type" value="Genomic_DNA"/>
</dbReference>
<dbReference type="RefSeq" id="WP_344812818.1">
    <property type="nucleotide sequence ID" value="NZ_BAAAYX010000010.1"/>
</dbReference>
<dbReference type="Proteomes" id="UP001500051">
    <property type="component" value="Unassembled WGS sequence"/>
</dbReference>
<dbReference type="CDD" id="cd00685">
    <property type="entry name" value="Trans_IPPS_HT"/>
    <property type="match status" value="1"/>
</dbReference>
<feature type="compositionally biased region" description="Low complexity" evidence="7">
    <location>
        <begin position="18"/>
        <end position="38"/>
    </location>
</feature>
<dbReference type="SUPFAM" id="SSF48576">
    <property type="entry name" value="Terpenoid synthases"/>
    <property type="match status" value="1"/>
</dbReference>
<keyword evidence="4" id="KW-0479">Metal-binding</keyword>
<dbReference type="Gene3D" id="1.10.600.10">
    <property type="entry name" value="Farnesyl Diphosphate Synthase"/>
    <property type="match status" value="1"/>
</dbReference>
<dbReference type="Pfam" id="PF00348">
    <property type="entry name" value="polyprenyl_synt"/>
    <property type="match status" value="1"/>
</dbReference>
<accession>A0ABP7DKN2</accession>
<dbReference type="PANTHER" id="PTHR12001">
    <property type="entry name" value="GERANYLGERANYL PYROPHOSPHATE SYNTHASE"/>
    <property type="match status" value="1"/>
</dbReference>
<dbReference type="InterPro" id="IPR033749">
    <property type="entry name" value="Polyprenyl_synt_CS"/>
</dbReference>
<name>A0ABP7DKN2_9ACTN</name>
<dbReference type="InterPro" id="IPR008949">
    <property type="entry name" value="Isoprenoid_synthase_dom_sf"/>
</dbReference>
<comment type="similarity">
    <text evidence="2 6">Belongs to the FPP/GGPP synthase family.</text>
</comment>
<evidence type="ECO:0000256" key="6">
    <source>
        <dbReference type="RuleBase" id="RU004466"/>
    </source>
</evidence>
<comment type="cofactor">
    <cofactor evidence="1">
        <name>Mg(2+)</name>
        <dbReference type="ChEBI" id="CHEBI:18420"/>
    </cofactor>
</comment>
<keyword evidence="5" id="KW-0460">Magnesium</keyword>
<organism evidence="8 9">
    <name type="scientific">Microlunatus aurantiacus</name>
    <dbReference type="NCBI Taxonomy" id="446786"/>
    <lineage>
        <taxon>Bacteria</taxon>
        <taxon>Bacillati</taxon>
        <taxon>Actinomycetota</taxon>
        <taxon>Actinomycetes</taxon>
        <taxon>Propionibacteriales</taxon>
        <taxon>Propionibacteriaceae</taxon>
        <taxon>Microlunatus</taxon>
    </lineage>
</organism>
<evidence type="ECO:0000256" key="1">
    <source>
        <dbReference type="ARBA" id="ARBA00001946"/>
    </source>
</evidence>
<keyword evidence="3 6" id="KW-0808">Transferase</keyword>
<gene>
    <name evidence="8" type="ORF">GCM10022204_26120</name>
</gene>
<dbReference type="PANTHER" id="PTHR12001:SF85">
    <property type="entry name" value="SHORT CHAIN ISOPRENYL DIPHOSPHATE SYNTHASE"/>
    <property type="match status" value="1"/>
</dbReference>
<dbReference type="PROSITE" id="PS00723">
    <property type="entry name" value="POLYPRENYL_SYNTHASE_1"/>
    <property type="match status" value="1"/>
</dbReference>
<evidence type="ECO:0000313" key="8">
    <source>
        <dbReference type="EMBL" id="GAA3707000.1"/>
    </source>
</evidence>
<evidence type="ECO:0000256" key="5">
    <source>
        <dbReference type="ARBA" id="ARBA00022842"/>
    </source>
</evidence>
<evidence type="ECO:0000256" key="7">
    <source>
        <dbReference type="SAM" id="MobiDB-lite"/>
    </source>
</evidence>
<keyword evidence="9" id="KW-1185">Reference proteome</keyword>
<reference evidence="9" key="1">
    <citation type="journal article" date="2019" name="Int. J. Syst. Evol. Microbiol.">
        <title>The Global Catalogue of Microorganisms (GCM) 10K type strain sequencing project: providing services to taxonomists for standard genome sequencing and annotation.</title>
        <authorList>
            <consortium name="The Broad Institute Genomics Platform"/>
            <consortium name="The Broad Institute Genome Sequencing Center for Infectious Disease"/>
            <person name="Wu L."/>
            <person name="Ma J."/>
        </authorList>
    </citation>
    <scope>NUCLEOTIDE SEQUENCE [LARGE SCALE GENOMIC DNA]</scope>
    <source>
        <strain evidence="9">JCM 16548</strain>
    </source>
</reference>
<protein>
    <submittedName>
        <fullName evidence="8">Polyprenyl synthetase family protein</fullName>
    </submittedName>
</protein>
<proteinExistence type="inferred from homology"/>
<evidence type="ECO:0000256" key="2">
    <source>
        <dbReference type="ARBA" id="ARBA00006706"/>
    </source>
</evidence>
<evidence type="ECO:0000256" key="3">
    <source>
        <dbReference type="ARBA" id="ARBA00022679"/>
    </source>
</evidence>
<evidence type="ECO:0000313" key="9">
    <source>
        <dbReference type="Proteomes" id="UP001500051"/>
    </source>
</evidence>
<evidence type="ECO:0000256" key="4">
    <source>
        <dbReference type="ARBA" id="ARBA00022723"/>
    </source>
</evidence>
<dbReference type="SFLD" id="SFLDS00005">
    <property type="entry name" value="Isoprenoid_Synthase_Type_I"/>
    <property type="match status" value="1"/>
</dbReference>
<feature type="region of interest" description="Disordered" evidence="7">
    <location>
        <begin position="1"/>
        <end position="45"/>
    </location>
</feature>
<comment type="caution">
    <text evidence="8">The sequence shown here is derived from an EMBL/GenBank/DDBJ whole genome shotgun (WGS) entry which is preliminary data.</text>
</comment>